<evidence type="ECO:0000256" key="4">
    <source>
        <dbReference type="ARBA" id="ARBA00022777"/>
    </source>
</evidence>
<dbReference type="GO" id="GO:0005524">
    <property type="term" value="F:ATP binding"/>
    <property type="evidence" value="ECO:0007669"/>
    <property type="project" value="UniProtKB-KW"/>
</dbReference>
<dbReference type="InterPro" id="IPR011009">
    <property type="entry name" value="Kinase-like_dom_sf"/>
</dbReference>
<dbReference type="PROSITE" id="PS50011">
    <property type="entry name" value="PROTEIN_KINASE_DOM"/>
    <property type="match status" value="1"/>
</dbReference>
<dbReference type="AlphaFoldDB" id="F0YLI0"/>
<dbReference type="PANTHER" id="PTHR24058:SF103">
    <property type="entry name" value="SERINE_THREONINE-PROTEIN KINASE PRP4 HOMOLOG"/>
    <property type="match status" value="1"/>
</dbReference>
<dbReference type="SMART" id="SM00220">
    <property type="entry name" value="S_TKc"/>
    <property type="match status" value="1"/>
</dbReference>
<dbReference type="EMBL" id="GL833157">
    <property type="protein sequence ID" value="EGB03981.1"/>
    <property type="molecule type" value="Genomic_DNA"/>
</dbReference>
<dbReference type="Gene3D" id="1.10.510.10">
    <property type="entry name" value="Transferase(Phosphotransferase) domain 1"/>
    <property type="match status" value="1"/>
</dbReference>
<dbReference type="KEGG" id="aaf:AURANDRAFT_67537"/>
<dbReference type="GO" id="GO:0004674">
    <property type="term" value="F:protein serine/threonine kinase activity"/>
    <property type="evidence" value="ECO:0007669"/>
    <property type="project" value="UniProtKB-KW"/>
</dbReference>
<gene>
    <name evidence="7" type="ORF">AURANDRAFT_67537</name>
</gene>
<evidence type="ECO:0000256" key="3">
    <source>
        <dbReference type="ARBA" id="ARBA00022741"/>
    </source>
</evidence>
<protein>
    <recommendedName>
        <fullName evidence="6">Protein kinase domain-containing protein</fullName>
    </recommendedName>
</protein>
<dbReference type="Gene3D" id="3.30.200.20">
    <property type="entry name" value="Phosphorylase Kinase, domain 1"/>
    <property type="match status" value="1"/>
</dbReference>
<name>F0YLI0_AURAN</name>
<dbReference type="PANTHER" id="PTHR24058">
    <property type="entry name" value="DUAL SPECIFICITY PROTEIN KINASE"/>
    <property type="match status" value="1"/>
</dbReference>
<evidence type="ECO:0000256" key="5">
    <source>
        <dbReference type="ARBA" id="ARBA00022840"/>
    </source>
</evidence>
<evidence type="ECO:0000259" key="6">
    <source>
        <dbReference type="PROSITE" id="PS50011"/>
    </source>
</evidence>
<keyword evidence="3" id="KW-0547">Nucleotide-binding</keyword>
<evidence type="ECO:0000313" key="8">
    <source>
        <dbReference type="Proteomes" id="UP000002729"/>
    </source>
</evidence>
<dbReference type="SUPFAM" id="SSF56112">
    <property type="entry name" value="Protein kinase-like (PK-like)"/>
    <property type="match status" value="1"/>
</dbReference>
<dbReference type="RefSeq" id="XP_009041259.1">
    <property type="nucleotide sequence ID" value="XM_009043011.1"/>
</dbReference>
<dbReference type="Pfam" id="PF00069">
    <property type="entry name" value="Pkinase"/>
    <property type="match status" value="1"/>
</dbReference>
<sequence>MARTGQVALKVCRADAAAAAAAAREAAALGALGPGAPSVARLLGAFEDRGRAVLVLEPHREDLRACYKRCRRRRDAPSLGGVPVPLARAAAAGLGAALAHAHGAGVAHLDVKPDNALVDAARARVVLGAGQESEIPNFKGSFLGRVVLADFGSARTSGEPPLDSAYVASRYYRAPETCLGLGHPAFPADVWALGVTLAEAATGKLLFTGRDNHALLLAHAARLGPPPPRTFAAARFAAKHLLPGGALRARPAAEGAAAAADDAAAPRPLAAVLAGSGATTRAAGELLDLVEAALRWDPARRLDAAAAAASRFARGA</sequence>
<dbReference type="eggNOG" id="KOG0670">
    <property type="taxonomic scope" value="Eukaryota"/>
</dbReference>
<evidence type="ECO:0000313" key="7">
    <source>
        <dbReference type="EMBL" id="EGB03981.1"/>
    </source>
</evidence>
<keyword evidence="2" id="KW-0808">Transferase</keyword>
<accession>F0YLI0</accession>
<dbReference type="Proteomes" id="UP000002729">
    <property type="component" value="Unassembled WGS sequence"/>
</dbReference>
<evidence type="ECO:0000256" key="1">
    <source>
        <dbReference type="ARBA" id="ARBA00022527"/>
    </source>
</evidence>
<proteinExistence type="predicted"/>
<evidence type="ECO:0000256" key="2">
    <source>
        <dbReference type="ARBA" id="ARBA00022679"/>
    </source>
</evidence>
<organism evidence="8">
    <name type="scientific">Aureococcus anophagefferens</name>
    <name type="common">Harmful bloom alga</name>
    <dbReference type="NCBI Taxonomy" id="44056"/>
    <lineage>
        <taxon>Eukaryota</taxon>
        <taxon>Sar</taxon>
        <taxon>Stramenopiles</taxon>
        <taxon>Ochrophyta</taxon>
        <taxon>Pelagophyceae</taxon>
        <taxon>Pelagomonadales</taxon>
        <taxon>Pelagomonadaceae</taxon>
        <taxon>Aureococcus</taxon>
    </lineage>
</organism>
<dbReference type="InterPro" id="IPR000719">
    <property type="entry name" value="Prot_kinase_dom"/>
</dbReference>
<reference evidence="7 8" key="1">
    <citation type="journal article" date="2011" name="Proc. Natl. Acad. Sci. U.S.A.">
        <title>Niche of harmful alga Aureococcus anophagefferens revealed through ecogenomics.</title>
        <authorList>
            <person name="Gobler C.J."/>
            <person name="Berry D.L."/>
            <person name="Dyhrman S.T."/>
            <person name="Wilhelm S.W."/>
            <person name="Salamov A."/>
            <person name="Lobanov A.V."/>
            <person name="Zhang Y."/>
            <person name="Collier J.L."/>
            <person name="Wurch L.L."/>
            <person name="Kustka A.B."/>
            <person name="Dill B.D."/>
            <person name="Shah M."/>
            <person name="VerBerkmoes N.C."/>
            <person name="Kuo A."/>
            <person name="Terry A."/>
            <person name="Pangilinan J."/>
            <person name="Lindquist E.A."/>
            <person name="Lucas S."/>
            <person name="Paulsen I.T."/>
            <person name="Hattenrath-Lehmann T.K."/>
            <person name="Talmage S.C."/>
            <person name="Walker E.A."/>
            <person name="Koch F."/>
            <person name="Burson A.M."/>
            <person name="Marcoval M.A."/>
            <person name="Tang Y.Z."/>
            <person name="Lecleir G.R."/>
            <person name="Coyne K.J."/>
            <person name="Berg G.M."/>
            <person name="Bertrand E.M."/>
            <person name="Saito M.A."/>
            <person name="Gladyshev V.N."/>
            <person name="Grigoriev I.V."/>
        </authorList>
    </citation>
    <scope>NUCLEOTIDE SEQUENCE [LARGE SCALE GENOMIC DNA]</scope>
    <source>
        <strain evidence="8">CCMP 1984</strain>
    </source>
</reference>
<keyword evidence="8" id="KW-1185">Reference proteome</keyword>
<keyword evidence="4" id="KW-0418">Kinase</keyword>
<dbReference type="InterPro" id="IPR050494">
    <property type="entry name" value="Ser_Thr_dual-spec_kinase"/>
</dbReference>
<feature type="domain" description="Protein kinase" evidence="6">
    <location>
        <begin position="1"/>
        <end position="313"/>
    </location>
</feature>
<keyword evidence="5" id="KW-0067">ATP-binding</keyword>
<dbReference type="GeneID" id="20226292"/>
<dbReference type="InParanoid" id="F0YLI0"/>
<keyword evidence="1" id="KW-0723">Serine/threonine-protein kinase</keyword>